<keyword evidence="3" id="KW-0804">Transcription</keyword>
<evidence type="ECO:0000256" key="2">
    <source>
        <dbReference type="ARBA" id="ARBA00023125"/>
    </source>
</evidence>
<evidence type="ECO:0000256" key="1">
    <source>
        <dbReference type="ARBA" id="ARBA00023015"/>
    </source>
</evidence>
<name>A0A0P1GLT0_9RHOB</name>
<dbReference type="InterPro" id="IPR018060">
    <property type="entry name" value="HTH_AraC"/>
</dbReference>
<dbReference type="PRINTS" id="PR00032">
    <property type="entry name" value="HTHARAC"/>
</dbReference>
<dbReference type="Gene3D" id="1.10.10.60">
    <property type="entry name" value="Homeodomain-like"/>
    <property type="match status" value="2"/>
</dbReference>
<protein>
    <submittedName>
        <fullName evidence="5">L-rhamnose operon regulatory protein RhaS</fullName>
    </submittedName>
</protein>
<dbReference type="PROSITE" id="PS01124">
    <property type="entry name" value="HTH_ARAC_FAMILY_2"/>
    <property type="match status" value="1"/>
</dbReference>
<organism evidence="5 6">
    <name type="scientific">Thalassovita mediterranea</name>
    <dbReference type="NCBI Taxonomy" id="340021"/>
    <lineage>
        <taxon>Bacteria</taxon>
        <taxon>Pseudomonadati</taxon>
        <taxon>Pseudomonadota</taxon>
        <taxon>Alphaproteobacteria</taxon>
        <taxon>Rhodobacterales</taxon>
        <taxon>Roseobacteraceae</taxon>
        <taxon>Thalassovita</taxon>
    </lineage>
</organism>
<evidence type="ECO:0000256" key="3">
    <source>
        <dbReference type="ARBA" id="ARBA00023163"/>
    </source>
</evidence>
<dbReference type="Proteomes" id="UP000051681">
    <property type="component" value="Unassembled WGS sequence"/>
</dbReference>
<dbReference type="PROSITE" id="PS00041">
    <property type="entry name" value="HTH_ARAC_FAMILY_1"/>
    <property type="match status" value="1"/>
</dbReference>
<dbReference type="SUPFAM" id="SSF46689">
    <property type="entry name" value="Homeodomain-like"/>
    <property type="match status" value="2"/>
</dbReference>
<proteinExistence type="predicted"/>
<keyword evidence="2" id="KW-0238">DNA-binding</keyword>
<reference evidence="5 6" key="1">
    <citation type="submission" date="2015-09" db="EMBL/GenBank/DDBJ databases">
        <authorList>
            <consortium name="Swine Surveillance"/>
        </authorList>
    </citation>
    <scope>NUCLEOTIDE SEQUENCE [LARGE SCALE GENOMIC DNA]</scope>
    <source>
        <strain evidence="5 6">CECT 8383</strain>
    </source>
</reference>
<dbReference type="RefSeq" id="WP_058317489.1">
    <property type="nucleotide sequence ID" value="NZ_CYSF01000003.1"/>
</dbReference>
<dbReference type="AlphaFoldDB" id="A0A0P1GLT0"/>
<dbReference type="Pfam" id="PF06719">
    <property type="entry name" value="AraC_N"/>
    <property type="match status" value="1"/>
</dbReference>
<dbReference type="InterPro" id="IPR009057">
    <property type="entry name" value="Homeodomain-like_sf"/>
</dbReference>
<evidence type="ECO:0000259" key="4">
    <source>
        <dbReference type="PROSITE" id="PS01124"/>
    </source>
</evidence>
<dbReference type="OrthoDB" id="9802263at2"/>
<dbReference type="GO" id="GO:0043565">
    <property type="term" value="F:sequence-specific DNA binding"/>
    <property type="evidence" value="ECO:0007669"/>
    <property type="project" value="InterPro"/>
</dbReference>
<dbReference type="PANTHER" id="PTHR43436:SF2">
    <property type="entry name" value="ARAC_XYLS FAMILY TRANSCRIPTIONAL REGULATOR"/>
    <property type="match status" value="1"/>
</dbReference>
<keyword evidence="6" id="KW-1185">Reference proteome</keyword>
<dbReference type="Pfam" id="PF12833">
    <property type="entry name" value="HTH_18"/>
    <property type="match status" value="1"/>
</dbReference>
<dbReference type="GO" id="GO:0003700">
    <property type="term" value="F:DNA-binding transcription factor activity"/>
    <property type="evidence" value="ECO:0007669"/>
    <property type="project" value="InterPro"/>
</dbReference>
<evidence type="ECO:0000313" key="5">
    <source>
        <dbReference type="EMBL" id="CUH83328.1"/>
    </source>
</evidence>
<dbReference type="EMBL" id="CYSF01000003">
    <property type="protein sequence ID" value="CUH83328.1"/>
    <property type="molecule type" value="Genomic_DNA"/>
</dbReference>
<gene>
    <name evidence="5" type="primary">rhaS</name>
    <name evidence="5" type="ORF">TM5383_00513</name>
</gene>
<feature type="domain" description="HTH araC/xylS-type" evidence="4">
    <location>
        <begin position="188"/>
        <end position="286"/>
    </location>
</feature>
<keyword evidence="1" id="KW-0805">Transcription regulation</keyword>
<dbReference type="InterPro" id="IPR009594">
    <property type="entry name" value="Tscrpt_reg_HTH_AraC_N"/>
</dbReference>
<dbReference type="SMART" id="SM00342">
    <property type="entry name" value="HTH_ARAC"/>
    <property type="match status" value="1"/>
</dbReference>
<dbReference type="STRING" id="340021.TM5383_00513"/>
<dbReference type="InterPro" id="IPR018062">
    <property type="entry name" value="HTH_AraC-typ_CS"/>
</dbReference>
<accession>A0A0P1GLT0</accession>
<dbReference type="InterPro" id="IPR020449">
    <property type="entry name" value="Tscrpt_reg_AraC-type_HTH"/>
</dbReference>
<evidence type="ECO:0000313" key="6">
    <source>
        <dbReference type="Proteomes" id="UP000051681"/>
    </source>
</evidence>
<sequence length="293" mass="32245">MLERLQEIYGFEPGAGYVETHLPQVRFFWSTEAVPRAPLIYNAGLVLILQGHKTGYLGDRTFAYDPDHYLVLSVPMPFDCETDASPEDPLLGLFIDISRETLHELNKAMGAPRSEPAKATSLGVTPAPMQANMRDAIDRLMAALCDPQDAAILGPGILREILYHALRGPHGAALRAIGQVDSHFDRVARSIVYIRENYPETISIDDMARTAGMSAPVFHRAFKSVTGASPHQYLTATRLNRAKGMITADALPVAEAARRVGYESAAHFSRAFRKHFGVSPRDARDAGYMPIDI</sequence>
<dbReference type="PANTHER" id="PTHR43436">
    <property type="entry name" value="ARAC-FAMILY TRANSCRIPTIONAL REGULATOR"/>
    <property type="match status" value="1"/>
</dbReference>